<keyword evidence="4 11" id="KW-0813">Transport</keyword>
<dbReference type="CDD" id="cd03257">
    <property type="entry name" value="ABC_NikE_OppD_transporters"/>
    <property type="match status" value="1"/>
</dbReference>
<dbReference type="SMART" id="SM00382">
    <property type="entry name" value="AAA"/>
    <property type="match status" value="1"/>
</dbReference>
<evidence type="ECO:0000256" key="11">
    <source>
        <dbReference type="RuleBase" id="RU363032"/>
    </source>
</evidence>
<feature type="transmembrane region" description="Helical" evidence="11">
    <location>
        <begin position="157"/>
        <end position="174"/>
    </location>
</feature>
<dbReference type="Pfam" id="PF00528">
    <property type="entry name" value="BPD_transp_1"/>
    <property type="match status" value="1"/>
</dbReference>
<evidence type="ECO:0000256" key="1">
    <source>
        <dbReference type="ARBA" id="ARBA00004141"/>
    </source>
</evidence>
<dbReference type="SUPFAM" id="SSF52540">
    <property type="entry name" value="P-loop containing nucleoside triphosphate hydrolases"/>
    <property type="match status" value="1"/>
</dbReference>
<dbReference type="InterPro" id="IPR035906">
    <property type="entry name" value="MetI-like_sf"/>
</dbReference>
<dbReference type="InterPro" id="IPR017871">
    <property type="entry name" value="ABC_transporter-like_CS"/>
</dbReference>
<protein>
    <submittedName>
        <fullName evidence="15">ABC transporter</fullName>
    </submittedName>
</protein>
<dbReference type="InterPro" id="IPR050388">
    <property type="entry name" value="ABC_Ni/Peptide_Import"/>
</dbReference>
<evidence type="ECO:0000256" key="10">
    <source>
        <dbReference type="ARBA" id="ARBA00023136"/>
    </source>
</evidence>
<keyword evidence="8" id="KW-0067">ATP-binding</keyword>
<dbReference type="PANTHER" id="PTHR43297:SF2">
    <property type="entry name" value="DIPEPTIDE TRANSPORT ATP-BINDING PROTEIN DPPD"/>
    <property type="match status" value="1"/>
</dbReference>
<gene>
    <name evidence="15" type="ORF">BBK14_26805</name>
</gene>
<dbReference type="PROSITE" id="PS00211">
    <property type="entry name" value="ABC_TRANSPORTER_1"/>
    <property type="match status" value="1"/>
</dbReference>
<dbReference type="PROSITE" id="PS50928">
    <property type="entry name" value="ABC_TM1"/>
    <property type="match status" value="1"/>
</dbReference>
<feature type="transmembrane region" description="Helical" evidence="11">
    <location>
        <begin position="130"/>
        <end position="151"/>
    </location>
</feature>
<dbReference type="AlphaFoldDB" id="A0A1S1PJ72"/>
<feature type="domain" description="ABC transporter" evidence="13">
    <location>
        <begin position="346"/>
        <end position="597"/>
    </location>
</feature>
<comment type="similarity">
    <text evidence="11">Belongs to the binding-protein-dependent transport system permease family.</text>
</comment>
<keyword evidence="5" id="KW-1003">Cell membrane</keyword>
<keyword evidence="6 11" id="KW-0812">Transmembrane</keyword>
<dbReference type="InterPro" id="IPR025966">
    <property type="entry name" value="OppC_N"/>
</dbReference>
<evidence type="ECO:0000259" key="14">
    <source>
        <dbReference type="PROSITE" id="PS50928"/>
    </source>
</evidence>
<evidence type="ECO:0000313" key="15">
    <source>
        <dbReference type="EMBL" id="OHV21356.1"/>
    </source>
</evidence>
<accession>A0A1S1PJ72</accession>
<dbReference type="GO" id="GO:0055085">
    <property type="term" value="P:transmembrane transport"/>
    <property type="evidence" value="ECO:0007669"/>
    <property type="project" value="InterPro"/>
</dbReference>
<dbReference type="CDD" id="cd06261">
    <property type="entry name" value="TM_PBP2"/>
    <property type="match status" value="1"/>
</dbReference>
<proteinExistence type="inferred from homology"/>
<keyword evidence="9 11" id="KW-1133">Transmembrane helix</keyword>
<feature type="transmembrane region" description="Helical" evidence="11">
    <location>
        <begin position="213"/>
        <end position="236"/>
    </location>
</feature>
<dbReference type="SUPFAM" id="SSF161098">
    <property type="entry name" value="MetI-like"/>
    <property type="match status" value="1"/>
</dbReference>
<keyword evidence="7" id="KW-0547">Nucleotide-binding</keyword>
<dbReference type="GO" id="GO:0005886">
    <property type="term" value="C:plasma membrane"/>
    <property type="evidence" value="ECO:0007669"/>
    <property type="project" value="UniProtKB-SubCell"/>
</dbReference>
<sequence>MPGTETTAARDTSAPVTRVPTWRRLLRDPQAVVTLAILVLIVVLGILAPLLAQHSPNHAELSMINAPVGESGYLLGGDETGRDIFSRLLYSINTAAVSALIGAGVALVVGVLAGLLGGYFGTYTRAVTEWLFSLIMTFPGVLLLIILMPLTGGDYRWTMLIFGVLLSPAMYRIVRNLVLGVRNELYVDAARVSGLSDVRILGRHVLSAVRGPVIIAAAFMAGASIGVQSGLAFLGVGSKQEASFGVMIKSGFDNLYIEPTQFLWPTLVLGVITASLVLLGNALRDTLEGSTPRPVRTGAGLRAVTPPAPAPATTTDATTTGAVTADAVGTGTAGTATATDESPALLRIRDLAIAYPTPGGALTEVVTNVNLTLSAGEALGLVGESGSGKSQTAFATLGVLPPEAVVTRGSIRLDGRELIGLRDAALRPLRGRVIAYIPQEPMSNLDPSYKVGAQLVEGVRTALKVSAKDAKAQMLGLLERCGIADPARTFDSYPHQISGGMAQRVLIAGAVASRPKLLIADEPTTALDVTVQAEILDLLRDLQAELDMAVLLVTHNFGVVADICDRIAVMRAGEIVETGDLTTVFREPRHAYTRMLLDAILDEDVVRTDLPASAARGGGTR</sequence>
<dbReference type="Gene3D" id="3.40.50.300">
    <property type="entry name" value="P-loop containing nucleotide triphosphate hydrolases"/>
    <property type="match status" value="1"/>
</dbReference>
<keyword evidence="16" id="KW-1185">Reference proteome</keyword>
<evidence type="ECO:0000256" key="4">
    <source>
        <dbReference type="ARBA" id="ARBA00022448"/>
    </source>
</evidence>
<evidence type="ECO:0000256" key="3">
    <source>
        <dbReference type="ARBA" id="ARBA00005417"/>
    </source>
</evidence>
<reference evidence="16" key="1">
    <citation type="submission" date="2016-07" db="EMBL/GenBank/DDBJ databases">
        <title>Frankia sp. NRRL B-16219 Genome sequencing.</title>
        <authorList>
            <person name="Ghodhbane-Gtari F."/>
            <person name="Swanson E."/>
            <person name="Gueddou A."/>
            <person name="Louati M."/>
            <person name="Nouioui I."/>
            <person name="Hezbri K."/>
            <person name="Abebe-Akele F."/>
            <person name="Simpson S."/>
            <person name="Morris K."/>
            <person name="Thomas K."/>
            <person name="Gtari M."/>
            <person name="Tisa L.S."/>
        </authorList>
    </citation>
    <scope>NUCLEOTIDE SEQUENCE [LARGE SCALE GENOMIC DNA]</scope>
    <source>
        <strain evidence="16">NRRL B-16219</strain>
    </source>
</reference>
<keyword evidence="10 11" id="KW-0472">Membrane</keyword>
<evidence type="ECO:0000256" key="8">
    <source>
        <dbReference type="ARBA" id="ARBA00022840"/>
    </source>
</evidence>
<feature type="compositionally biased region" description="Low complexity" evidence="12">
    <location>
        <begin position="311"/>
        <end position="320"/>
    </location>
</feature>
<dbReference type="Proteomes" id="UP000179769">
    <property type="component" value="Unassembled WGS sequence"/>
</dbReference>
<dbReference type="InterPro" id="IPR027417">
    <property type="entry name" value="P-loop_NTPase"/>
</dbReference>
<dbReference type="Gene3D" id="1.10.3720.10">
    <property type="entry name" value="MetI-like"/>
    <property type="match status" value="1"/>
</dbReference>
<name>A0A1S1PJ72_9ACTN</name>
<evidence type="ECO:0000256" key="9">
    <source>
        <dbReference type="ARBA" id="ARBA00022989"/>
    </source>
</evidence>
<dbReference type="GO" id="GO:0005524">
    <property type="term" value="F:ATP binding"/>
    <property type="evidence" value="ECO:0007669"/>
    <property type="project" value="UniProtKB-KW"/>
</dbReference>
<evidence type="ECO:0000313" key="16">
    <source>
        <dbReference type="Proteomes" id="UP000179769"/>
    </source>
</evidence>
<evidence type="ECO:0000256" key="2">
    <source>
        <dbReference type="ARBA" id="ARBA00004202"/>
    </source>
</evidence>
<feature type="transmembrane region" description="Helical" evidence="11">
    <location>
        <begin position="95"/>
        <end position="118"/>
    </location>
</feature>
<evidence type="ECO:0000256" key="6">
    <source>
        <dbReference type="ARBA" id="ARBA00022692"/>
    </source>
</evidence>
<dbReference type="InterPro" id="IPR003593">
    <property type="entry name" value="AAA+_ATPase"/>
</dbReference>
<dbReference type="PROSITE" id="PS50893">
    <property type="entry name" value="ABC_TRANSPORTER_2"/>
    <property type="match status" value="1"/>
</dbReference>
<dbReference type="InterPro" id="IPR003439">
    <property type="entry name" value="ABC_transporter-like_ATP-bd"/>
</dbReference>
<dbReference type="GO" id="GO:0016887">
    <property type="term" value="F:ATP hydrolysis activity"/>
    <property type="evidence" value="ECO:0007669"/>
    <property type="project" value="InterPro"/>
</dbReference>
<evidence type="ECO:0000256" key="7">
    <source>
        <dbReference type="ARBA" id="ARBA00022741"/>
    </source>
</evidence>
<comment type="similarity">
    <text evidence="3">Belongs to the ABC transporter superfamily.</text>
</comment>
<organism evidence="15 16">
    <name type="scientific">Parafrankia soli</name>
    <dbReference type="NCBI Taxonomy" id="2599596"/>
    <lineage>
        <taxon>Bacteria</taxon>
        <taxon>Bacillati</taxon>
        <taxon>Actinomycetota</taxon>
        <taxon>Actinomycetes</taxon>
        <taxon>Frankiales</taxon>
        <taxon>Frankiaceae</taxon>
        <taxon>Parafrankia</taxon>
    </lineage>
</organism>
<feature type="region of interest" description="Disordered" evidence="12">
    <location>
        <begin position="289"/>
        <end position="320"/>
    </location>
</feature>
<comment type="subcellular location">
    <subcellularLocation>
        <location evidence="11">Cell membrane</location>
        <topology evidence="11">Multi-pass membrane protein</topology>
    </subcellularLocation>
    <subcellularLocation>
        <location evidence="2">Cell membrane</location>
        <topology evidence="2">Peripheral membrane protein</topology>
    </subcellularLocation>
    <subcellularLocation>
        <location evidence="1">Membrane</location>
        <topology evidence="1">Multi-pass membrane protein</topology>
    </subcellularLocation>
</comment>
<dbReference type="EMBL" id="MAXA01000255">
    <property type="protein sequence ID" value="OHV21356.1"/>
    <property type="molecule type" value="Genomic_DNA"/>
</dbReference>
<comment type="caution">
    <text evidence="15">The sequence shown here is derived from an EMBL/GenBank/DDBJ whole genome shotgun (WGS) entry which is preliminary data.</text>
</comment>
<evidence type="ECO:0000256" key="12">
    <source>
        <dbReference type="SAM" id="MobiDB-lite"/>
    </source>
</evidence>
<evidence type="ECO:0000256" key="5">
    <source>
        <dbReference type="ARBA" id="ARBA00022475"/>
    </source>
</evidence>
<feature type="domain" description="ABC transmembrane type-1" evidence="14">
    <location>
        <begin position="92"/>
        <end position="280"/>
    </location>
</feature>
<dbReference type="Pfam" id="PF00005">
    <property type="entry name" value="ABC_tran"/>
    <property type="match status" value="1"/>
</dbReference>
<dbReference type="InterPro" id="IPR000515">
    <property type="entry name" value="MetI-like"/>
</dbReference>
<dbReference type="PANTHER" id="PTHR43297">
    <property type="entry name" value="OLIGOPEPTIDE TRANSPORT ATP-BINDING PROTEIN APPD"/>
    <property type="match status" value="1"/>
</dbReference>
<feature type="transmembrane region" description="Helical" evidence="11">
    <location>
        <begin position="31"/>
        <end position="52"/>
    </location>
</feature>
<evidence type="ECO:0000259" key="13">
    <source>
        <dbReference type="PROSITE" id="PS50893"/>
    </source>
</evidence>
<dbReference type="Pfam" id="PF12911">
    <property type="entry name" value="OppC_N"/>
    <property type="match status" value="1"/>
</dbReference>
<feature type="transmembrane region" description="Helical" evidence="11">
    <location>
        <begin position="262"/>
        <end position="283"/>
    </location>
</feature>